<evidence type="ECO:0000256" key="8">
    <source>
        <dbReference type="ARBA" id="ARBA00023012"/>
    </source>
</evidence>
<evidence type="ECO:0000256" key="4">
    <source>
        <dbReference type="ARBA" id="ARBA00022679"/>
    </source>
</evidence>
<dbReference type="Gene3D" id="1.20.5.1930">
    <property type="match status" value="1"/>
</dbReference>
<dbReference type="GO" id="GO:0005524">
    <property type="term" value="F:ATP binding"/>
    <property type="evidence" value="ECO:0007669"/>
    <property type="project" value="UniProtKB-KW"/>
</dbReference>
<keyword evidence="4" id="KW-0808">Transferase</keyword>
<evidence type="ECO:0000313" key="13">
    <source>
        <dbReference type="Proteomes" id="UP000580474"/>
    </source>
</evidence>
<keyword evidence="3" id="KW-0597">Phosphoprotein</keyword>
<protein>
    <recommendedName>
        <fullName evidence="2">histidine kinase</fullName>
        <ecNumber evidence="2">2.7.13.3</ecNumber>
    </recommendedName>
</protein>
<dbReference type="EMBL" id="JACHIV010000001">
    <property type="protein sequence ID" value="MBB5067319.1"/>
    <property type="molecule type" value="Genomic_DNA"/>
</dbReference>
<feature type="transmembrane region" description="Helical" evidence="9">
    <location>
        <begin position="129"/>
        <end position="147"/>
    </location>
</feature>
<feature type="domain" description="Histidine kinase/HSP90-like ATPase" evidence="10">
    <location>
        <begin position="310"/>
        <end position="395"/>
    </location>
</feature>
<keyword evidence="5" id="KW-0547">Nucleotide-binding</keyword>
<evidence type="ECO:0000313" key="12">
    <source>
        <dbReference type="EMBL" id="MBB5067319.1"/>
    </source>
</evidence>
<evidence type="ECO:0000259" key="10">
    <source>
        <dbReference type="Pfam" id="PF02518"/>
    </source>
</evidence>
<sequence>MVTSDEPPRTDEARIRRAHRVLFRLTLALAVLGAAFGYLVLSGDPAQGGLPVALPLGVVAQLAATVVIGRSGSRPHLGLLAVLLVAALMYLLDTPWRALMVAGAVLWVPLALSWAAARVAERARARWEIATSAVAVLAYAVVAGAGTESFGPAASLAAIAPVLGGIATVLARRLAQARRDRAEALTRERVAVARQEQAAERERLSADMHDNLGHVLTLLVLHANALAVSSSDPAAREAGRRIGELGGSGMTELRRLLALLDDPDSATERHAAGESESVSDLVEQVRDAGQAVEFTDAGAERDLPAVLARTAHRVVQEGLTNARRHAPGATAEVEVRDEDEAVRVCVRNGPGGPGERGAGRGLDGLRRRVELLGGELRAEPHEDGGFTLRATLPVTAAARS</sequence>
<feature type="transmembrane region" description="Helical" evidence="9">
    <location>
        <begin position="153"/>
        <end position="171"/>
    </location>
</feature>
<comment type="catalytic activity">
    <reaction evidence="1">
        <text>ATP + protein L-histidine = ADP + protein N-phospho-L-histidine.</text>
        <dbReference type="EC" id="2.7.13.3"/>
    </reaction>
</comment>
<evidence type="ECO:0000256" key="2">
    <source>
        <dbReference type="ARBA" id="ARBA00012438"/>
    </source>
</evidence>
<dbReference type="PANTHER" id="PTHR24421:SF10">
    <property type="entry name" value="NITRATE_NITRITE SENSOR PROTEIN NARQ"/>
    <property type="match status" value="1"/>
</dbReference>
<dbReference type="GO" id="GO:0046983">
    <property type="term" value="F:protein dimerization activity"/>
    <property type="evidence" value="ECO:0007669"/>
    <property type="project" value="InterPro"/>
</dbReference>
<dbReference type="InterPro" id="IPR011712">
    <property type="entry name" value="Sig_transdc_His_kin_sub3_dim/P"/>
</dbReference>
<dbReference type="Proteomes" id="UP000580474">
    <property type="component" value="Unassembled WGS sequence"/>
</dbReference>
<dbReference type="Pfam" id="PF02518">
    <property type="entry name" value="HATPase_c"/>
    <property type="match status" value="1"/>
</dbReference>
<keyword evidence="7" id="KW-0067">ATP-binding</keyword>
<feature type="transmembrane region" description="Helical" evidence="9">
    <location>
        <begin position="98"/>
        <end position="117"/>
    </location>
</feature>
<keyword evidence="13" id="KW-1185">Reference proteome</keyword>
<organism evidence="12 13">
    <name type="scientific">Saccharopolyspora gloriosae</name>
    <dbReference type="NCBI Taxonomy" id="455344"/>
    <lineage>
        <taxon>Bacteria</taxon>
        <taxon>Bacillati</taxon>
        <taxon>Actinomycetota</taxon>
        <taxon>Actinomycetes</taxon>
        <taxon>Pseudonocardiales</taxon>
        <taxon>Pseudonocardiaceae</taxon>
        <taxon>Saccharopolyspora</taxon>
    </lineage>
</organism>
<keyword evidence="8" id="KW-0902">Two-component regulatory system</keyword>
<proteinExistence type="predicted"/>
<dbReference type="Pfam" id="PF07730">
    <property type="entry name" value="HisKA_3"/>
    <property type="match status" value="1"/>
</dbReference>
<comment type="caution">
    <text evidence="12">The sequence shown here is derived from an EMBL/GenBank/DDBJ whole genome shotgun (WGS) entry which is preliminary data.</text>
</comment>
<dbReference type="InterPro" id="IPR036890">
    <property type="entry name" value="HATPase_C_sf"/>
</dbReference>
<evidence type="ECO:0000256" key="5">
    <source>
        <dbReference type="ARBA" id="ARBA00022741"/>
    </source>
</evidence>
<evidence type="ECO:0000256" key="1">
    <source>
        <dbReference type="ARBA" id="ARBA00000085"/>
    </source>
</evidence>
<feature type="domain" description="Signal transduction histidine kinase subgroup 3 dimerisation and phosphoacceptor" evidence="11">
    <location>
        <begin position="200"/>
        <end position="262"/>
    </location>
</feature>
<accession>A0A840NDA7</accession>
<gene>
    <name evidence="12" type="ORF">BJ969_000407</name>
</gene>
<feature type="transmembrane region" description="Helical" evidence="9">
    <location>
        <begin position="21"/>
        <end position="40"/>
    </location>
</feature>
<evidence type="ECO:0000256" key="6">
    <source>
        <dbReference type="ARBA" id="ARBA00022777"/>
    </source>
</evidence>
<dbReference type="EC" id="2.7.13.3" evidence="2"/>
<name>A0A840NDA7_9PSEU</name>
<dbReference type="CDD" id="cd16917">
    <property type="entry name" value="HATPase_UhpB-NarQ-NarX-like"/>
    <property type="match status" value="1"/>
</dbReference>
<reference evidence="12 13" key="1">
    <citation type="submission" date="2020-08" db="EMBL/GenBank/DDBJ databases">
        <title>Sequencing the genomes of 1000 actinobacteria strains.</title>
        <authorList>
            <person name="Klenk H.-P."/>
        </authorList>
    </citation>
    <scope>NUCLEOTIDE SEQUENCE [LARGE SCALE GENOMIC DNA]</scope>
    <source>
        <strain evidence="12 13">DSM 45582</strain>
    </source>
</reference>
<dbReference type="InterPro" id="IPR050482">
    <property type="entry name" value="Sensor_HK_TwoCompSys"/>
</dbReference>
<evidence type="ECO:0000256" key="9">
    <source>
        <dbReference type="SAM" id="Phobius"/>
    </source>
</evidence>
<keyword evidence="9" id="KW-0812">Transmembrane</keyword>
<dbReference type="GO" id="GO:0000155">
    <property type="term" value="F:phosphorelay sensor kinase activity"/>
    <property type="evidence" value="ECO:0007669"/>
    <property type="project" value="InterPro"/>
</dbReference>
<evidence type="ECO:0000256" key="7">
    <source>
        <dbReference type="ARBA" id="ARBA00022840"/>
    </source>
</evidence>
<dbReference type="InterPro" id="IPR003594">
    <property type="entry name" value="HATPase_dom"/>
</dbReference>
<dbReference type="PANTHER" id="PTHR24421">
    <property type="entry name" value="NITRATE/NITRITE SENSOR PROTEIN NARX-RELATED"/>
    <property type="match status" value="1"/>
</dbReference>
<dbReference type="GO" id="GO:0016020">
    <property type="term" value="C:membrane"/>
    <property type="evidence" value="ECO:0007669"/>
    <property type="project" value="InterPro"/>
</dbReference>
<dbReference type="AlphaFoldDB" id="A0A840NDA7"/>
<feature type="transmembrane region" description="Helical" evidence="9">
    <location>
        <begin position="76"/>
        <end position="92"/>
    </location>
</feature>
<keyword evidence="6 12" id="KW-0418">Kinase</keyword>
<evidence type="ECO:0000256" key="3">
    <source>
        <dbReference type="ARBA" id="ARBA00022553"/>
    </source>
</evidence>
<evidence type="ECO:0000259" key="11">
    <source>
        <dbReference type="Pfam" id="PF07730"/>
    </source>
</evidence>
<dbReference type="Gene3D" id="3.30.565.10">
    <property type="entry name" value="Histidine kinase-like ATPase, C-terminal domain"/>
    <property type="match status" value="1"/>
</dbReference>
<feature type="transmembrane region" description="Helical" evidence="9">
    <location>
        <begin position="52"/>
        <end position="69"/>
    </location>
</feature>
<keyword evidence="9" id="KW-0472">Membrane</keyword>
<dbReference type="SUPFAM" id="SSF55874">
    <property type="entry name" value="ATPase domain of HSP90 chaperone/DNA topoisomerase II/histidine kinase"/>
    <property type="match status" value="1"/>
</dbReference>
<keyword evidence="9" id="KW-1133">Transmembrane helix</keyword>
<dbReference type="RefSeq" id="WP_184476756.1">
    <property type="nucleotide sequence ID" value="NZ_JACHIV010000001.1"/>
</dbReference>